<dbReference type="InterPro" id="IPR003593">
    <property type="entry name" value="AAA+_ATPase"/>
</dbReference>
<proteinExistence type="predicted"/>
<dbReference type="Proteomes" id="UP001152797">
    <property type="component" value="Unassembled WGS sequence"/>
</dbReference>
<dbReference type="InterPro" id="IPR027417">
    <property type="entry name" value="P-loop_NTPase"/>
</dbReference>
<organism evidence="2">
    <name type="scientific">Cladocopium goreaui</name>
    <dbReference type="NCBI Taxonomy" id="2562237"/>
    <lineage>
        <taxon>Eukaryota</taxon>
        <taxon>Sar</taxon>
        <taxon>Alveolata</taxon>
        <taxon>Dinophyceae</taxon>
        <taxon>Suessiales</taxon>
        <taxon>Symbiodiniaceae</taxon>
        <taxon>Cladocopium</taxon>
    </lineage>
</organism>
<name>A0A9P1BNS6_9DINO</name>
<dbReference type="EMBL" id="CAMXCT030000290">
    <property type="protein sequence ID" value="CAL4764008.1"/>
    <property type="molecule type" value="Genomic_DNA"/>
</dbReference>
<gene>
    <name evidence="2" type="ORF">C1SCF055_LOCUS4895</name>
</gene>
<dbReference type="PANTHER" id="PTHR42759">
    <property type="entry name" value="MOXR FAMILY PROTEIN"/>
    <property type="match status" value="1"/>
</dbReference>
<dbReference type="InterPro" id="IPR050764">
    <property type="entry name" value="CbbQ/NirQ/NorQ/GpvN"/>
</dbReference>
<dbReference type="OrthoDB" id="446504at2759"/>
<evidence type="ECO:0000313" key="2">
    <source>
        <dbReference type="EMBL" id="CAI3976696.1"/>
    </source>
</evidence>
<reference evidence="3" key="2">
    <citation type="submission" date="2024-04" db="EMBL/GenBank/DDBJ databases">
        <authorList>
            <person name="Chen Y."/>
            <person name="Shah S."/>
            <person name="Dougan E. K."/>
            <person name="Thang M."/>
            <person name="Chan C."/>
        </authorList>
    </citation>
    <scope>NUCLEOTIDE SEQUENCE [LARGE SCALE GENOMIC DNA]</scope>
</reference>
<dbReference type="GO" id="GO:0005524">
    <property type="term" value="F:ATP binding"/>
    <property type="evidence" value="ECO:0007669"/>
    <property type="project" value="InterPro"/>
</dbReference>
<evidence type="ECO:0000313" key="3">
    <source>
        <dbReference type="EMBL" id="CAL1130071.1"/>
    </source>
</evidence>
<dbReference type="SUPFAM" id="SSF52540">
    <property type="entry name" value="P-loop containing nucleoside triphosphate hydrolases"/>
    <property type="match status" value="1"/>
</dbReference>
<dbReference type="InterPro" id="IPR011704">
    <property type="entry name" value="ATPase_dyneun-rel_AAA"/>
</dbReference>
<evidence type="ECO:0000259" key="1">
    <source>
        <dbReference type="SMART" id="SM00382"/>
    </source>
</evidence>
<dbReference type="PIRSF" id="PIRSF002849">
    <property type="entry name" value="AAA_ATPase_chaperone_MoxR_prd"/>
    <property type="match status" value="1"/>
</dbReference>
<dbReference type="EMBL" id="CAMXCT010000290">
    <property type="protein sequence ID" value="CAI3976696.1"/>
    <property type="molecule type" value="Genomic_DNA"/>
</dbReference>
<dbReference type="PANTHER" id="PTHR42759:SF1">
    <property type="entry name" value="MAGNESIUM-CHELATASE SUBUNIT CHLD"/>
    <property type="match status" value="1"/>
</dbReference>
<dbReference type="Pfam" id="PF17868">
    <property type="entry name" value="AAA_lid_8"/>
    <property type="match status" value="1"/>
</dbReference>
<dbReference type="GO" id="GO:0016887">
    <property type="term" value="F:ATP hydrolysis activity"/>
    <property type="evidence" value="ECO:0007669"/>
    <property type="project" value="InterPro"/>
</dbReference>
<sequence>MLWASAMLKHATSPIAMFQRRYSTRPLRQVQRALDEQIIGHAAGKEAVLLALIAQEHVYIEGPPGVAKTLLAETAAEAAGLSFFFYQMHRDTKLHELIGDAVILKEPAPEGGELVRSLTRPGGILTAELCVLDDISRAPGEALNILLRLLNERQYNGPSTGSESWQLPLRTAIATSNPSDPGSRYYTEPLDPACLDRFVLQLRSDGAVSAGRWDEAARIIDLFSEGQSSKPHRDHKVLQNGAAELQKATAAHAAVTVPLPVRQLLLKVLQQLVQKHGVNQKNSLLTDRTFLVKALRVMRARAVLEGRQECTAEDINILTFLTTFRLPEGIHAKIPRIIAEVIHKGASSG</sequence>
<feature type="domain" description="AAA+ ATPase" evidence="1">
    <location>
        <begin position="54"/>
        <end position="206"/>
    </location>
</feature>
<evidence type="ECO:0000313" key="5">
    <source>
        <dbReference type="Proteomes" id="UP001152797"/>
    </source>
</evidence>
<accession>A0A9P1BNS6</accession>
<dbReference type="AlphaFoldDB" id="A0A9P1BNS6"/>
<dbReference type="Gene3D" id="3.40.50.300">
    <property type="entry name" value="P-loop containing nucleotide triphosphate hydrolases"/>
    <property type="match status" value="1"/>
</dbReference>
<dbReference type="InterPro" id="IPR041538">
    <property type="entry name" value="RavA-like_AAA_lid"/>
</dbReference>
<protein>
    <submittedName>
        <fullName evidence="4">AAA+ ATPase domain-containing protein</fullName>
    </submittedName>
</protein>
<dbReference type="EMBL" id="CAMXCT020000290">
    <property type="protein sequence ID" value="CAL1130071.1"/>
    <property type="molecule type" value="Genomic_DNA"/>
</dbReference>
<keyword evidence="5" id="KW-1185">Reference proteome</keyword>
<evidence type="ECO:0000313" key="4">
    <source>
        <dbReference type="EMBL" id="CAL4764008.1"/>
    </source>
</evidence>
<comment type="caution">
    <text evidence="2">The sequence shown here is derived from an EMBL/GenBank/DDBJ whole genome shotgun (WGS) entry which is preliminary data.</text>
</comment>
<dbReference type="SMART" id="SM00382">
    <property type="entry name" value="AAA"/>
    <property type="match status" value="1"/>
</dbReference>
<reference evidence="2" key="1">
    <citation type="submission" date="2022-10" db="EMBL/GenBank/DDBJ databases">
        <authorList>
            <person name="Chen Y."/>
            <person name="Dougan E. K."/>
            <person name="Chan C."/>
            <person name="Rhodes N."/>
            <person name="Thang M."/>
        </authorList>
    </citation>
    <scope>NUCLEOTIDE SEQUENCE</scope>
</reference>
<dbReference type="Pfam" id="PF07728">
    <property type="entry name" value="AAA_5"/>
    <property type="match status" value="1"/>
</dbReference>